<dbReference type="Proteomes" id="UP001169063">
    <property type="component" value="Unassembled WGS sequence"/>
</dbReference>
<evidence type="ECO:0000256" key="1">
    <source>
        <dbReference type="SAM" id="Coils"/>
    </source>
</evidence>
<protein>
    <submittedName>
        <fullName evidence="3">Chain-length determining protein</fullName>
    </submittedName>
</protein>
<reference evidence="3" key="1">
    <citation type="submission" date="2023-07" db="EMBL/GenBank/DDBJ databases">
        <title>Brevundimonas soil sp. nov., isolated from the soil of chemical plant.</title>
        <authorList>
            <person name="Wu N."/>
        </authorList>
    </citation>
    <scope>NUCLEOTIDE SEQUENCE</scope>
    <source>
        <strain evidence="3">XZ-24</strain>
    </source>
</reference>
<sequence length="496" mass="54080">MRSSAVYPGEGGYSRAGPVWSRPRYGIGDLIGLTLRQLPLMIVVFLALFVLGAGAALMLPKTYTAGASLFVRLGQEYVYEPRAGDAARGAIPAIDDVVQSEVAILNSRDLHLRVIRTLGLAAFDPELETRAQGGDAARALAEDQALRMMRQGLEVSTAPESGTMHLAFKHERPDSAALILNKLIETYLAYRLEVFADDGRRYSVQRTAIEDRLRNADDAYARFLQTNGIGDFAAAKAAATSTYQTVFGERASVQSLLEQSEGRLNTLRAQLAGVPPQITLQQDLNLSASDQLLQLRTEREQLLSRYLPTSQPVRDIEARIAQLDQYVQGGTSVGTRDMRLGPNPVWQDLEGARIREEAERDALVRRRAALDAQLAQLNARLAELTDLESRNVSLAAERDVLQSNIREFAAREAQTRASADLARAGDSNVVVIERAAPPSRGTSLKRPALALAFLFAAFTALCVGLGRVLMRRNFQTAGSAGRTLAMPVLAVAPDKR</sequence>
<comment type="caution">
    <text evidence="3">The sequence shown here is derived from an EMBL/GenBank/DDBJ whole genome shotgun (WGS) entry which is preliminary data.</text>
</comment>
<feature type="transmembrane region" description="Helical" evidence="2">
    <location>
        <begin position="448"/>
        <end position="469"/>
    </location>
</feature>
<dbReference type="InterPro" id="IPR050445">
    <property type="entry name" value="Bact_polysacc_biosynth/exp"/>
</dbReference>
<proteinExistence type="predicted"/>
<keyword evidence="1" id="KW-0175">Coiled coil</keyword>
<dbReference type="PANTHER" id="PTHR32309:SF13">
    <property type="entry name" value="FERRIC ENTEROBACTIN TRANSPORT PROTEIN FEPE"/>
    <property type="match status" value="1"/>
</dbReference>
<dbReference type="RefSeq" id="WP_302110765.1">
    <property type="nucleotide sequence ID" value="NZ_JAUKTR010000006.1"/>
</dbReference>
<keyword evidence="2" id="KW-0812">Transmembrane</keyword>
<evidence type="ECO:0000313" key="3">
    <source>
        <dbReference type="EMBL" id="MDO1560333.1"/>
    </source>
</evidence>
<evidence type="ECO:0000313" key="4">
    <source>
        <dbReference type="Proteomes" id="UP001169063"/>
    </source>
</evidence>
<keyword evidence="4" id="KW-1185">Reference proteome</keyword>
<dbReference type="PANTHER" id="PTHR32309">
    <property type="entry name" value="TYROSINE-PROTEIN KINASE"/>
    <property type="match status" value="1"/>
</dbReference>
<name>A0ABT8SR74_9CAUL</name>
<feature type="coiled-coil region" evidence="1">
    <location>
        <begin position="360"/>
        <end position="404"/>
    </location>
</feature>
<evidence type="ECO:0000256" key="2">
    <source>
        <dbReference type="SAM" id="Phobius"/>
    </source>
</evidence>
<accession>A0ABT8SR74</accession>
<organism evidence="3 4">
    <name type="scientific">Peiella sedimenti</name>
    <dbReference type="NCBI Taxonomy" id="3061083"/>
    <lineage>
        <taxon>Bacteria</taxon>
        <taxon>Pseudomonadati</taxon>
        <taxon>Pseudomonadota</taxon>
        <taxon>Alphaproteobacteria</taxon>
        <taxon>Caulobacterales</taxon>
        <taxon>Caulobacteraceae</taxon>
        <taxon>Peiella</taxon>
    </lineage>
</organism>
<keyword evidence="2" id="KW-0472">Membrane</keyword>
<keyword evidence="2" id="KW-1133">Transmembrane helix</keyword>
<gene>
    <name evidence="3" type="ORF">Q0812_12930</name>
</gene>
<dbReference type="EMBL" id="JAUKTR010000006">
    <property type="protein sequence ID" value="MDO1560333.1"/>
    <property type="molecule type" value="Genomic_DNA"/>
</dbReference>
<feature type="transmembrane region" description="Helical" evidence="2">
    <location>
        <begin position="38"/>
        <end position="59"/>
    </location>
</feature>